<dbReference type="KEGG" id="upv:EJN92_02190"/>
<evidence type="ECO:0000256" key="1">
    <source>
        <dbReference type="SAM" id="MobiDB-lite"/>
    </source>
</evidence>
<reference evidence="2 3" key="1">
    <citation type="journal article" date="2011" name="Int. J. Syst. Evol. Microbiol.">
        <title>Description of Undibacterium oligocarboniphilum sp. nov., isolated from purified water, and Undibacterium pigrum strain CCUG 49012 as the type strain of Undibacterium parvum sp. nov., and emended descriptions of the genus Undibacterium and the species Undibacterium pigrum.</title>
        <authorList>
            <person name="Eder W."/>
            <person name="Wanner G."/>
            <person name="Ludwig W."/>
            <person name="Busse H.J."/>
            <person name="Ziemke-Kageler F."/>
            <person name="Lang E."/>
        </authorList>
    </citation>
    <scope>NUCLEOTIDE SEQUENCE [LARGE SCALE GENOMIC DNA]</scope>
    <source>
        <strain evidence="2 3">DSM 23061</strain>
    </source>
</reference>
<dbReference type="Proteomes" id="UP000275663">
    <property type="component" value="Chromosome"/>
</dbReference>
<dbReference type="EMBL" id="CP034464">
    <property type="protein sequence ID" value="AZP10930.1"/>
    <property type="molecule type" value="Genomic_DNA"/>
</dbReference>
<proteinExistence type="predicted"/>
<organism evidence="2 3">
    <name type="scientific">Undibacterium parvum</name>
    <dbReference type="NCBI Taxonomy" id="401471"/>
    <lineage>
        <taxon>Bacteria</taxon>
        <taxon>Pseudomonadati</taxon>
        <taxon>Pseudomonadota</taxon>
        <taxon>Betaproteobacteria</taxon>
        <taxon>Burkholderiales</taxon>
        <taxon>Oxalobacteraceae</taxon>
        <taxon>Undibacterium</taxon>
    </lineage>
</organism>
<accession>A0A3Q9BNE6</accession>
<protein>
    <submittedName>
        <fullName evidence="2">DUF4224 domain-containing protein</fullName>
    </submittedName>
</protein>
<gene>
    <name evidence="2" type="ORF">EJN92_02190</name>
</gene>
<feature type="compositionally biased region" description="Basic and acidic residues" evidence="1">
    <location>
        <begin position="57"/>
        <end position="70"/>
    </location>
</feature>
<dbReference type="AlphaFoldDB" id="A0A3Q9BNE6"/>
<evidence type="ECO:0000313" key="3">
    <source>
        <dbReference type="Proteomes" id="UP000275663"/>
    </source>
</evidence>
<evidence type="ECO:0000313" key="2">
    <source>
        <dbReference type="EMBL" id="AZP10930.1"/>
    </source>
</evidence>
<dbReference type="RefSeq" id="WP_126126329.1">
    <property type="nucleotide sequence ID" value="NZ_CP034464.1"/>
</dbReference>
<feature type="region of interest" description="Disordered" evidence="1">
    <location>
        <begin position="57"/>
        <end position="80"/>
    </location>
</feature>
<keyword evidence="3" id="KW-1185">Reference proteome</keyword>
<name>A0A3Q9BNE6_9BURK</name>
<sequence length="80" mass="9314">MNSNYLSALELADLVNCKVNQRKIMEEWLSARRWKFELDKTGLPKVAKAYHDRKMGISDEKPLEKSHQKYAETPNLSAFT</sequence>
<dbReference type="OrthoDB" id="8759286at2"/>